<reference evidence="1" key="1">
    <citation type="submission" date="2021-01" db="EMBL/GenBank/DDBJ databases">
        <authorList>
            <person name="Corre E."/>
            <person name="Pelletier E."/>
            <person name="Niang G."/>
            <person name="Scheremetjew M."/>
            <person name="Finn R."/>
            <person name="Kale V."/>
            <person name="Holt S."/>
            <person name="Cochrane G."/>
            <person name="Meng A."/>
            <person name="Brown T."/>
            <person name="Cohen L."/>
        </authorList>
    </citation>
    <scope>NUCLEOTIDE SEQUENCE</scope>
    <source>
        <strain evidence="1">RCC1693</strain>
    </source>
</reference>
<evidence type="ECO:0000313" key="1">
    <source>
        <dbReference type="EMBL" id="CAD9421111.1"/>
    </source>
</evidence>
<accession>A0A7S2CBD4</accession>
<dbReference type="AlphaFoldDB" id="A0A7S2CBD4"/>
<proteinExistence type="predicted"/>
<sequence>MATLSLLERAKSYDPDWIAIRASFGMNGIFMKSTDLRFFSDYLIEHQARRPPDHLVVEWFAGESKQSAAYKRGRKHFGFRYNLFDHLGHTSTLRKEKAKEMPICFEMLTRPIVFEVEAFNPRACPKDDLWPCPQNPVVERIDWVTEGMKKALAEKAQRMRH</sequence>
<gene>
    <name evidence="1" type="ORF">FPAR1323_LOCUS9979</name>
</gene>
<organism evidence="1">
    <name type="scientific">Florenciella parvula</name>
    <dbReference type="NCBI Taxonomy" id="236787"/>
    <lineage>
        <taxon>Eukaryota</taxon>
        <taxon>Sar</taxon>
        <taxon>Stramenopiles</taxon>
        <taxon>Ochrophyta</taxon>
        <taxon>Dictyochophyceae</taxon>
        <taxon>Florenciellales</taxon>
        <taxon>Florenciella</taxon>
    </lineage>
</organism>
<protein>
    <submittedName>
        <fullName evidence="1">Uncharacterized protein</fullName>
    </submittedName>
</protein>
<name>A0A7S2CBD4_9STRA</name>
<dbReference type="EMBL" id="HBGT01018931">
    <property type="protein sequence ID" value="CAD9421111.1"/>
    <property type="molecule type" value="Transcribed_RNA"/>
</dbReference>